<organism evidence="7 8">
    <name type="scientific">Aerococcus agrisoli</name>
    <dbReference type="NCBI Taxonomy" id="2487350"/>
    <lineage>
        <taxon>Bacteria</taxon>
        <taxon>Bacillati</taxon>
        <taxon>Bacillota</taxon>
        <taxon>Bacilli</taxon>
        <taxon>Lactobacillales</taxon>
        <taxon>Aerococcaceae</taxon>
        <taxon>Aerococcus</taxon>
    </lineage>
</organism>
<dbReference type="InterPro" id="IPR002933">
    <property type="entry name" value="Peptidase_M20"/>
</dbReference>
<feature type="binding site" evidence="5">
    <location>
        <position position="115"/>
    </location>
    <ligand>
        <name>Mn(2+)</name>
        <dbReference type="ChEBI" id="CHEBI:29035"/>
        <label>2</label>
    </ligand>
</feature>
<keyword evidence="8" id="KW-1185">Reference proteome</keyword>
<dbReference type="Gene3D" id="3.40.630.10">
    <property type="entry name" value="Zn peptidases"/>
    <property type="match status" value="1"/>
</dbReference>
<comment type="caution">
    <text evidence="7">The sequence shown here is derived from an EMBL/GenBank/DDBJ whole genome shotgun (WGS) entry which is preliminary data.</text>
</comment>
<dbReference type="GO" id="GO:0019877">
    <property type="term" value="P:diaminopimelate biosynthetic process"/>
    <property type="evidence" value="ECO:0007669"/>
    <property type="project" value="UniProtKB-KW"/>
</dbReference>
<dbReference type="Proteomes" id="UP000273977">
    <property type="component" value="Unassembled WGS sequence"/>
</dbReference>
<keyword evidence="3" id="KW-0220">Diaminopimelate biosynthesis</keyword>
<sequence>MAETSIQTSTLYDLWASDLEANYEETVAVRRYLHQHPEPSFEEKETAAYIVDKLKSFGITDIRQNVGNGYGIVAKIKGGHPGPTIAFRADFDALRIKEENNISYKSENDGVMHACGHDTHTATLLSVAEILAQSAADLHGNIVLIHQHAEEVLPGGAKSMVEDGAIDDVDFVFGQHVQSQLQAEKIGYAPGYAMAAADFFNIQIQGKGGHGAHPQDTVDSVIIATKIVDALQTLVSRAINPLHPAVVTVSTVQAGGEANNIIADSAMIRGTVRTYHEEARGIIEDELTILAEGVAAMYHGTSEVTYIRGYDAVYNHPAETDRFVSVMKEKFGEDEVIQLEPSMGGEDFGYFTSVRPGTFFNVGGFNPEYDATFPHHHPRFNVDEKAMLVAGKVFLAIAEDYLIPKD</sequence>
<dbReference type="AlphaFoldDB" id="A0A3N4GJC1"/>
<accession>A0A3N4GJC1</accession>
<dbReference type="FunFam" id="3.30.70.360:FF:000001">
    <property type="entry name" value="N-acetyldiaminopimelate deacetylase"/>
    <property type="match status" value="1"/>
</dbReference>
<dbReference type="PANTHER" id="PTHR11014:SF63">
    <property type="entry name" value="METALLOPEPTIDASE, PUTATIVE (AFU_ORTHOLOGUE AFUA_6G09600)-RELATED"/>
    <property type="match status" value="1"/>
</dbReference>
<dbReference type="NCBIfam" id="TIGR01891">
    <property type="entry name" value="amidohydrolases"/>
    <property type="match status" value="1"/>
</dbReference>
<dbReference type="OrthoDB" id="9776731at2"/>
<dbReference type="PIRSF" id="PIRSF005962">
    <property type="entry name" value="Pept_M20D_amidohydro"/>
    <property type="match status" value="1"/>
</dbReference>
<dbReference type="InterPro" id="IPR011650">
    <property type="entry name" value="Peptidase_M20_dimer"/>
</dbReference>
<dbReference type="GO" id="GO:0046872">
    <property type="term" value="F:metal ion binding"/>
    <property type="evidence" value="ECO:0007669"/>
    <property type="project" value="UniProtKB-KW"/>
</dbReference>
<dbReference type="SUPFAM" id="SSF53187">
    <property type="entry name" value="Zn-dependent exopeptidases"/>
    <property type="match status" value="1"/>
</dbReference>
<evidence type="ECO:0000256" key="1">
    <source>
        <dbReference type="ARBA" id="ARBA00022605"/>
    </source>
</evidence>
<evidence type="ECO:0000259" key="6">
    <source>
        <dbReference type="Pfam" id="PF07687"/>
    </source>
</evidence>
<dbReference type="Pfam" id="PF07687">
    <property type="entry name" value="M20_dimer"/>
    <property type="match status" value="1"/>
</dbReference>
<evidence type="ECO:0000313" key="8">
    <source>
        <dbReference type="Proteomes" id="UP000273977"/>
    </source>
</evidence>
<evidence type="ECO:0000256" key="3">
    <source>
        <dbReference type="ARBA" id="ARBA00022915"/>
    </source>
</evidence>
<feature type="binding site" evidence="5">
    <location>
        <position position="117"/>
    </location>
    <ligand>
        <name>Mn(2+)</name>
        <dbReference type="ChEBI" id="CHEBI:29035"/>
        <label>2</label>
    </ligand>
</feature>
<keyword evidence="5" id="KW-0479">Metal-binding</keyword>
<dbReference type="Pfam" id="PF01546">
    <property type="entry name" value="Peptidase_M20"/>
    <property type="match status" value="1"/>
</dbReference>
<keyword evidence="2 7" id="KW-0378">Hydrolase</keyword>
<keyword evidence="5" id="KW-0464">Manganese</keyword>
<evidence type="ECO:0000256" key="4">
    <source>
        <dbReference type="ARBA" id="ARBA00023154"/>
    </source>
</evidence>
<dbReference type="SUPFAM" id="SSF55031">
    <property type="entry name" value="Bacterial exopeptidase dimerisation domain"/>
    <property type="match status" value="1"/>
</dbReference>
<gene>
    <name evidence="7" type="ORF">EF384_04785</name>
</gene>
<dbReference type="InterPro" id="IPR017439">
    <property type="entry name" value="Amidohydrolase"/>
</dbReference>
<protein>
    <submittedName>
        <fullName evidence="7">Amidohydrolase</fullName>
    </submittedName>
</protein>
<name>A0A3N4GJC1_9LACT</name>
<reference evidence="7 8" key="1">
    <citation type="submission" date="2018-11" db="EMBL/GenBank/DDBJ databases">
        <title>Aerococcus sp. SJQ22, whole genome shotgun sequence.</title>
        <authorList>
            <person name="Sun L."/>
            <person name="Gao X."/>
            <person name="Chen W."/>
            <person name="Huang K."/>
        </authorList>
    </citation>
    <scope>NUCLEOTIDE SEQUENCE [LARGE SCALE GENOMIC DNA]</scope>
    <source>
        <strain evidence="7 8">SJQ22</strain>
    </source>
</reference>
<dbReference type="RefSeq" id="WP_123779843.1">
    <property type="nucleotide sequence ID" value="NZ_RKMG01000011.1"/>
</dbReference>
<comment type="cofactor">
    <cofactor evidence="5">
        <name>Mn(2+)</name>
        <dbReference type="ChEBI" id="CHEBI:29035"/>
    </cofactor>
    <text evidence="5">The Mn(2+) ion enhances activity.</text>
</comment>
<dbReference type="Gene3D" id="3.30.70.360">
    <property type="match status" value="1"/>
</dbReference>
<feature type="domain" description="Peptidase M20 dimerisation" evidence="6">
    <location>
        <begin position="200"/>
        <end position="288"/>
    </location>
</feature>
<dbReference type="GO" id="GO:0050118">
    <property type="term" value="F:N-acetyldiaminopimelate deacetylase activity"/>
    <property type="evidence" value="ECO:0007669"/>
    <property type="project" value="UniProtKB-ARBA"/>
</dbReference>
<proteinExistence type="predicted"/>
<evidence type="ECO:0000256" key="5">
    <source>
        <dbReference type="PIRSR" id="PIRSR005962-1"/>
    </source>
</evidence>
<dbReference type="PANTHER" id="PTHR11014">
    <property type="entry name" value="PEPTIDASE M20 FAMILY MEMBER"/>
    <property type="match status" value="1"/>
</dbReference>
<feature type="binding site" evidence="5">
    <location>
        <position position="376"/>
    </location>
    <ligand>
        <name>Mn(2+)</name>
        <dbReference type="ChEBI" id="CHEBI:29035"/>
        <label>2</label>
    </ligand>
</feature>
<keyword evidence="4" id="KW-0457">Lysine biosynthesis</keyword>
<dbReference type="EMBL" id="RKMG01000011">
    <property type="protein sequence ID" value="RPA60676.1"/>
    <property type="molecule type" value="Genomic_DNA"/>
</dbReference>
<dbReference type="InterPro" id="IPR036264">
    <property type="entry name" value="Bact_exopeptidase_dim_dom"/>
</dbReference>
<keyword evidence="1" id="KW-0028">Amino-acid biosynthesis</keyword>
<feature type="binding site" evidence="5">
    <location>
        <position position="151"/>
    </location>
    <ligand>
        <name>Mn(2+)</name>
        <dbReference type="ChEBI" id="CHEBI:29035"/>
        <label>2</label>
    </ligand>
</feature>
<evidence type="ECO:0000256" key="2">
    <source>
        <dbReference type="ARBA" id="ARBA00022801"/>
    </source>
</evidence>
<evidence type="ECO:0000313" key="7">
    <source>
        <dbReference type="EMBL" id="RPA60676.1"/>
    </source>
</evidence>
<feature type="binding site" evidence="5">
    <location>
        <position position="176"/>
    </location>
    <ligand>
        <name>Mn(2+)</name>
        <dbReference type="ChEBI" id="CHEBI:29035"/>
        <label>2</label>
    </ligand>
</feature>
<dbReference type="GO" id="GO:0009085">
    <property type="term" value="P:lysine biosynthetic process"/>
    <property type="evidence" value="ECO:0007669"/>
    <property type="project" value="UniProtKB-KW"/>
</dbReference>